<dbReference type="AlphaFoldDB" id="A0A0G1VG24"/>
<organism evidence="1 2">
    <name type="scientific">candidate division CPR1 bacterium GW2011_GWC1_49_13</name>
    <dbReference type="NCBI Taxonomy" id="1618342"/>
    <lineage>
        <taxon>Bacteria</taxon>
        <taxon>candidate division CPR1</taxon>
    </lineage>
</organism>
<proteinExistence type="predicted"/>
<dbReference type="STRING" id="1618342.UY40_C0017G0001"/>
<protein>
    <submittedName>
        <fullName evidence="1">Uncharacterized protein</fullName>
    </submittedName>
</protein>
<comment type="caution">
    <text evidence="1">The sequence shown here is derived from an EMBL/GenBank/DDBJ whole genome shotgun (WGS) entry which is preliminary data.</text>
</comment>
<evidence type="ECO:0000313" key="2">
    <source>
        <dbReference type="Proteomes" id="UP000034119"/>
    </source>
</evidence>
<gene>
    <name evidence="1" type="ORF">UY40_C0017G0001</name>
</gene>
<evidence type="ECO:0000313" key="1">
    <source>
        <dbReference type="EMBL" id="KKW05508.1"/>
    </source>
</evidence>
<dbReference type="Proteomes" id="UP000034119">
    <property type="component" value="Unassembled WGS sequence"/>
</dbReference>
<reference evidence="1 2" key="1">
    <citation type="journal article" date="2015" name="Nature">
        <title>rRNA introns, odd ribosomes, and small enigmatic genomes across a large radiation of phyla.</title>
        <authorList>
            <person name="Brown C.T."/>
            <person name="Hug L.A."/>
            <person name="Thomas B.C."/>
            <person name="Sharon I."/>
            <person name="Castelle C.J."/>
            <person name="Singh A."/>
            <person name="Wilkins M.J."/>
            <person name="Williams K.H."/>
            <person name="Banfield J.F."/>
        </authorList>
    </citation>
    <scope>NUCLEOTIDE SEQUENCE [LARGE SCALE GENOMIC DNA]</scope>
</reference>
<dbReference type="EMBL" id="LCPW01000017">
    <property type="protein sequence ID" value="KKW05508.1"/>
    <property type="molecule type" value="Genomic_DNA"/>
</dbReference>
<sequence>MGDGEVIVDDMTKRKKDKVCIIGFADSKTQAPYDDPDYEFWGVNEMWADKTIKKCDVLFELHDYKWICEGKRLKEHIKWLRENKDVPVFMQRHFDDIPLSIPFPKDDLIQKYGSYFTNTISWEIALAMHLGFREIRLYGVNMSNDIEYSSQRPSCEYYIGLARGMGITVYIPPESDLLKSMYLYGFEDGELSIISAKMDAFIKEQDARMAGGQNTINQAAATVNQAIGAKHTAEYFKKAFIYPNTNHVAEKLKER</sequence>
<name>A0A0G1VG24_9BACT</name>
<accession>A0A0G1VG24</accession>